<dbReference type="EMBL" id="CP155447">
    <property type="protein sequence ID" value="XBH06413.1"/>
    <property type="molecule type" value="Genomic_DNA"/>
</dbReference>
<reference evidence="1" key="1">
    <citation type="submission" date="2024-05" db="EMBL/GenBank/DDBJ databases">
        <title>Planctomycetes of the genus Singulisphaera possess chitinolytic capabilities.</title>
        <authorList>
            <person name="Ivanova A."/>
        </authorList>
    </citation>
    <scope>NUCLEOTIDE SEQUENCE</scope>
    <source>
        <strain evidence="1">Ch08T</strain>
    </source>
</reference>
<evidence type="ECO:0000313" key="1">
    <source>
        <dbReference type="EMBL" id="XBH06413.1"/>
    </source>
</evidence>
<organism evidence="1">
    <name type="scientific">Singulisphaera sp. Ch08</name>
    <dbReference type="NCBI Taxonomy" id="3120278"/>
    <lineage>
        <taxon>Bacteria</taxon>
        <taxon>Pseudomonadati</taxon>
        <taxon>Planctomycetota</taxon>
        <taxon>Planctomycetia</taxon>
        <taxon>Isosphaerales</taxon>
        <taxon>Isosphaeraceae</taxon>
        <taxon>Singulisphaera</taxon>
    </lineage>
</organism>
<protein>
    <submittedName>
        <fullName evidence="1">Uncharacterized protein</fullName>
    </submittedName>
</protein>
<accession>A0AAU7CLU0</accession>
<proteinExistence type="predicted"/>
<dbReference type="RefSeq" id="WP_406699264.1">
    <property type="nucleotide sequence ID" value="NZ_CP155447.1"/>
</dbReference>
<name>A0AAU7CLU0_9BACT</name>
<sequence>MSTTKDTVMIPSLRAEPELVAAVEEWSPSGQARPAVALEPRVDGVRVKLTYLGVESGVLFAWGGWGTRNSVQATLDRLYDVLSWRVVSPRPGN</sequence>
<gene>
    <name evidence="1" type="ORF">V5E97_10340</name>
</gene>
<dbReference type="AlphaFoldDB" id="A0AAU7CLU0"/>